<evidence type="ECO:0000313" key="2">
    <source>
        <dbReference type="EMBL" id="PSL45540.1"/>
    </source>
</evidence>
<evidence type="ECO:0000256" key="1">
    <source>
        <dbReference type="SAM" id="Phobius"/>
    </source>
</evidence>
<keyword evidence="3" id="KW-1185">Reference proteome</keyword>
<reference evidence="2 3" key="1">
    <citation type="submission" date="2018-03" db="EMBL/GenBank/DDBJ databases">
        <title>Genomic Encyclopedia of Archaeal and Bacterial Type Strains, Phase II (KMG-II): from individual species to whole genera.</title>
        <authorList>
            <person name="Goeker M."/>
        </authorList>
    </citation>
    <scope>NUCLEOTIDE SEQUENCE [LARGE SCALE GENOMIC DNA]</scope>
    <source>
        <strain evidence="2 3">DSM 24859</strain>
    </source>
</reference>
<sequence>MIPHNLLPDKQHNHTCDACEACNVYDNACKGKALADDAVVLDAQNAALADVVVEKADAVEPEDVENVRVPVALVVQVVCVVQKLLYYLLSTSRKLKIKTSSWHFFFVIYTGSCTPTYSYGYCFITLSAIL</sequence>
<dbReference type="Proteomes" id="UP000240971">
    <property type="component" value="Unassembled WGS sequence"/>
</dbReference>
<keyword evidence="1" id="KW-0472">Membrane</keyword>
<name>A0A2P8HH75_CHINA</name>
<accession>A0A2P8HH75</accession>
<protein>
    <submittedName>
        <fullName evidence="2">Uncharacterized protein</fullName>
    </submittedName>
</protein>
<comment type="caution">
    <text evidence="2">The sequence shown here is derived from an EMBL/GenBank/DDBJ whole genome shotgun (WGS) entry which is preliminary data.</text>
</comment>
<gene>
    <name evidence="2" type="ORF">CLV51_104245</name>
</gene>
<feature type="transmembrane region" description="Helical" evidence="1">
    <location>
        <begin position="69"/>
        <end position="89"/>
    </location>
</feature>
<dbReference type="EMBL" id="PYAW01000004">
    <property type="protein sequence ID" value="PSL45540.1"/>
    <property type="molecule type" value="Genomic_DNA"/>
</dbReference>
<keyword evidence="1" id="KW-1133">Transmembrane helix</keyword>
<dbReference type="AlphaFoldDB" id="A0A2P8HH75"/>
<evidence type="ECO:0000313" key="3">
    <source>
        <dbReference type="Proteomes" id="UP000240971"/>
    </source>
</evidence>
<proteinExistence type="predicted"/>
<organism evidence="2 3">
    <name type="scientific">Chitinophaga niastensis</name>
    <dbReference type="NCBI Taxonomy" id="536980"/>
    <lineage>
        <taxon>Bacteria</taxon>
        <taxon>Pseudomonadati</taxon>
        <taxon>Bacteroidota</taxon>
        <taxon>Chitinophagia</taxon>
        <taxon>Chitinophagales</taxon>
        <taxon>Chitinophagaceae</taxon>
        <taxon>Chitinophaga</taxon>
    </lineage>
</organism>
<keyword evidence="1" id="KW-0812">Transmembrane</keyword>